<organism evidence="7">
    <name type="scientific">Alsobacter sp. KACC 23698</name>
    <dbReference type="NCBI Taxonomy" id="3149229"/>
    <lineage>
        <taxon>Bacteria</taxon>
        <taxon>Pseudomonadati</taxon>
        <taxon>Pseudomonadota</taxon>
        <taxon>Alphaproteobacteria</taxon>
        <taxon>Hyphomicrobiales</taxon>
        <taxon>Alsobacteraceae</taxon>
        <taxon>Alsobacter</taxon>
    </lineage>
</organism>
<dbReference type="PANTHER" id="PTHR30136:SF33">
    <property type="entry name" value="TRANSCRIPTIONAL REGULATORY PROTEIN"/>
    <property type="match status" value="1"/>
</dbReference>
<evidence type="ECO:0000259" key="5">
    <source>
        <dbReference type="PROSITE" id="PS51077"/>
    </source>
</evidence>
<evidence type="ECO:0000256" key="4">
    <source>
        <dbReference type="SAM" id="MobiDB-lite"/>
    </source>
</evidence>
<keyword evidence="2" id="KW-0238">DNA-binding</keyword>
<feature type="domain" description="HTH iclR-type" evidence="5">
    <location>
        <begin position="17"/>
        <end position="79"/>
    </location>
</feature>
<dbReference type="EMBL" id="CP157484">
    <property type="protein sequence ID" value="XBO38098.1"/>
    <property type="molecule type" value="Genomic_DNA"/>
</dbReference>
<dbReference type="GO" id="GO:0003677">
    <property type="term" value="F:DNA binding"/>
    <property type="evidence" value="ECO:0007669"/>
    <property type="project" value="UniProtKB-KW"/>
</dbReference>
<dbReference type="GO" id="GO:0003700">
    <property type="term" value="F:DNA-binding transcription factor activity"/>
    <property type="evidence" value="ECO:0007669"/>
    <property type="project" value="TreeGrafter"/>
</dbReference>
<reference evidence="7" key="1">
    <citation type="submission" date="2024-05" db="EMBL/GenBank/DDBJ databases">
        <authorList>
            <person name="Kim S."/>
            <person name="Heo J."/>
            <person name="Choi H."/>
            <person name="Choi Y."/>
            <person name="Kwon S.-W."/>
            <person name="Kim Y."/>
        </authorList>
    </citation>
    <scope>NUCLEOTIDE SEQUENCE</scope>
    <source>
        <strain evidence="7">KACC 23698</strain>
    </source>
</reference>
<feature type="domain" description="IclR-ED" evidence="6">
    <location>
        <begin position="80"/>
        <end position="263"/>
    </location>
</feature>
<gene>
    <name evidence="7" type="ORF">ABEG18_20640</name>
</gene>
<dbReference type="SUPFAM" id="SSF55781">
    <property type="entry name" value="GAF domain-like"/>
    <property type="match status" value="1"/>
</dbReference>
<name>A0AAU7JCI9_9HYPH</name>
<dbReference type="InterPro" id="IPR014757">
    <property type="entry name" value="Tscrpt_reg_IclR_C"/>
</dbReference>
<dbReference type="InterPro" id="IPR036390">
    <property type="entry name" value="WH_DNA-bd_sf"/>
</dbReference>
<dbReference type="Pfam" id="PF01614">
    <property type="entry name" value="IclR_C"/>
    <property type="match status" value="1"/>
</dbReference>
<accession>A0AAU7JCI9</accession>
<protein>
    <submittedName>
        <fullName evidence="7">IclR family transcriptional regulator</fullName>
    </submittedName>
</protein>
<dbReference type="SUPFAM" id="SSF46785">
    <property type="entry name" value="Winged helix' DNA-binding domain"/>
    <property type="match status" value="1"/>
</dbReference>
<keyword evidence="3" id="KW-0804">Transcription</keyword>
<dbReference type="RefSeq" id="WP_406854932.1">
    <property type="nucleotide sequence ID" value="NZ_CP157484.1"/>
</dbReference>
<evidence type="ECO:0000256" key="3">
    <source>
        <dbReference type="ARBA" id="ARBA00023163"/>
    </source>
</evidence>
<dbReference type="InterPro" id="IPR036388">
    <property type="entry name" value="WH-like_DNA-bd_sf"/>
</dbReference>
<proteinExistence type="predicted"/>
<evidence type="ECO:0000259" key="6">
    <source>
        <dbReference type="PROSITE" id="PS51078"/>
    </source>
</evidence>
<evidence type="ECO:0000256" key="1">
    <source>
        <dbReference type="ARBA" id="ARBA00023015"/>
    </source>
</evidence>
<dbReference type="AlphaFoldDB" id="A0AAU7JCI9"/>
<keyword evidence="1" id="KW-0805">Transcription regulation</keyword>
<dbReference type="InterPro" id="IPR050707">
    <property type="entry name" value="HTH_MetabolicPath_Reg"/>
</dbReference>
<dbReference type="Gene3D" id="3.30.450.40">
    <property type="match status" value="1"/>
</dbReference>
<dbReference type="PROSITE" id="PS51078">
    <property type="entry name" value="ICLR_ED"/>
    <property type="match status" value="1"/>
</dbReference>
<evidence type="ECO:0000256" key="2">
    <source>
        <dbReference type="ARBA" id="ARBA00023125"/>
    </source>
</evidence>
<dbReference type="PANTHER" id="PTHR30136">
    <property type="entry name" value="HELIX-TURN-HELIX TRANSCRIPTIONAL REGULATOR, ICLR FAMILY"/>
    <property type="match status" value="1"/>
</dbReference>
<dbReference type="PROSITE" id="PS51077">
    <property type="entry name" value="HTH_ICLR"/>
    <property type="match status" value="1"/>
</dbReference>
<feature type="region of interest" description="Disordered" evidence="4">
    <location>
        <begin position="262"/>
        <end position="298"/>
    </location>
</feature>
<dbReference type="SMART" id="SM00346">
    <property type="entry name" value="HTH_ICLR"/>
    <property type="match status" value="1"/>
</dbReference>
<dbReference type="GO" id="GO:0045892">
    <property type="term" value="P:negative regulation of DNA-templated transcription"/>
    <property type="evidence" value="ECO:0007669"/>
    <property type="project" value="TreeGrafter"/>
</dbReference>
<dbReference type="Pfam" id="PF09339">
    <property type="entry name" value="HTH_IclR"/>
    <property type="match status" value="1"/>
</dbReference>
<dbReference type="InterPro" id="IPR029016">
    <property type="entry name" value="GAF-like_dom_sf"/>
</dbReference>
<dbReference type="InterPro" id="IPR005471">
    <property type="entry name" value="Tscrpt_reg_IclR_N"/>
</dbReference>
<evidence type="ECO:0000313" key="7">
    <source>
        <dbReference type="EMBL" id="XBO38098.1"/>
    </source>
</evidence>
<sequence>MPDRDEDDSAEGDRKFVVALARGLDVLRAFRPHDGLLGNHEIAARTGLPKPTVTRLTYTLTKLGYLTAVPRFGKYELAPASLAIGYSALANIGIRHVAQPHMQELADYAGGAVALGGRDRNSMIYVAQARSDTALTVRLDIGSRIPMATTAMGRAFLAALPSDERAELYDSMAPRFGERWPSVRDGVERALEDFARRGFTVSEGEWQDDVHSVGVPLTPRDGSRPLAFNCGAPAFRFTRDRLENDIGPRLAAMVSAVEATLNGGPVPDGAGPRNARGRQPARTHQGGTHLADIAEETG</sequence>
<dbReference type="Gene3D" id="1.10.10.10">
    <property type="entry name" value="Winged helix-like DNA-binding domain superfamily/Winged helix DNA-binding domain"/>
    <property type="match status" value="1"/>
</dbReference>